<organism evidence="6 7">
    <name type="scientific">Methanooceanicella nereidis</name>
    <dbReference type="NCBI Taxonomy" id="2052831"/>
    <lineage>
        <taxon>Archaea</taxon>
        <taxon>Methanobacteriati</taxon>
        <taxon>Methanobacteriota</taxon>
        <taxon>Stenosarchaea group</taxon>
        <taxon>Methanomicrobia</taxon>
        <taxon>Methanocellales</taxon>
        <taxon>Methanocellaceae</taxon>
        <taxon>Methanooceanicella</taxon>
    </lineage>
</organism>
<feature type="domain" description="ATP-grasp" evidence="5">
    <location>
        <begin position="91"/>
        <end position="272"/>
    </location>
</feature>
<comment type="caution">
    <text evidence="6">The sequence shown here is derived from an EMBL/GenBank/DDBJ whole genome shotgun (WGS) entry which is preliminary data.</text>
</comment>
<evidence type="ECO:0000259" key="5">
    <source>
        <dbReference type="PROSITE" id="PS50975"/>
    </source>
</evidence>
<dbReference type="Gene3D" id="3.30.470.20">
    <property type="entry name" value="ATP-grasp fold, B domain"/>
    <property type="match status" value="1"/>
</dbReference>
<sequence length="355" mass="39774">MVKSVLVLGYSSRYIACSARRAGYRVYSVSHYDDLDLEKCTESGARFDDMPENIVPWLERYKVDHVVLGSGFEDARIDSSIVLGNDPDVSRKVLNKVWLANKLKEMGIRQPRIFTRDNVEYPCVAKPIRGGGGHKNFLVTDASMLPPEDEYFLQEFIRGKPLSVSVLSSEDDAVPVALNEILVGKKWLGQDLEFGYCGNVTPYQSRYKEEMFETSKKLIKALKLVGSNGVDFMVNENGPYVLEINPRFQGSLDSVELATGENLFQAHVDAINGDLREFGIKRYGYKGIFFARRTTRVTGNMLRPMIADVPRVGSVFEKGEAIVTVMGKGDKRSSAVGMVRDNLKFVKANLKVSRN</sequence>
<evidence type="ECO:0000256" key="1">
    <source>
        <dbReference type="ARBA" id="ARBA00022598"/>
    </source>
</evidence>
<evidence type="ECO:0000313" key="7">
    <source>
        <dbReference type="Proteomes" id="UP001320159"/>
    </source>
</evidence>
<dbReference type="Pfam" id="PF02655">
    <property type="entry name" value="ATP-grasp_3"/>
    <property type="match status" value="1"/>
</dbReference>
<dbReference type="PANTHER" id="PTHR43055:SF1">
    <property type="entry name" value="FORMATE-DEPENDENT PHOSPHORIBOSYLGLYCINAMIDE FORMYLTRANSFERASE"/>
    <property type="match status" value="1"/>
</dbReference>
<name>A0AAP2W7V3_9EURY</name>
<dbReference type="PIRSF" id="PIRSF016817">
    <property type="entry name" value="UCP016817_carboligase"/>
    <property type="match status" value="1"/>
</dbReference>
<keyword evidence="2 4" id="KW-0547">Nucleotide-binding</keyword>
<dbReference type="GO" id="GO:0046872">
    <property type="term" value="F:metal ion binding"/>
    <property type="evidence" value="ECO:0007669"/>
    <property type="project" value="InterPro"/>
</dbReference>
<keyword evidence="1" id="KW-0436">Ligase</keyword>
<dbReference type="PANTHER" id="PTHR43055">
    <property type="entry name" value="FORMATE-DEPENDENT PHOSPHORIBOSYLGLYCINAMIDE FORMYLTRANSFERASE"/>
    <property type="match status" value="1"/>
</dbReference>
<proteinExistence type="predicted"/>
<dbReference type="GO" id="GO:0016874">
    <property type="term" value="F:ligase activity"/>
    <property type="evidence" value="ECO:0007669"/>
    <property type="project" value="UniProtKB-KW"/>
</dbReference>
<evidence type="ECO:0000256" key="2">
    <source>
        <dbReference type="ARBA" id="ARBA00022741"/>
    </source>
</evidence>
<dbReference type="SUPFAM" id="SSF56059">
    <property type="entry name" value="Glutathione synthetase ATP-binding domain-like"/>
    <property type="match status" value="1"/>
</dbReference>
<evidence type="ECO:0000313" key="6">
    <source>
        <dbReference type="EMBL" id="MCD1295619.1"/>
    </source>
</evidence>
<gene>
    <name evidence="6" type="ORF">CUJ83_11480</name>
</gene>
<reference evidence="6 7" key="1">
    <citation type="submission" date="2017-11" db="EMBL/GenBank/DDBJ databases">
        <title>Isolation and Characterization of Family Methanocellaceae Species from Potential Methane Hydrate Area Offshore Southwestern Taiwan.</title>
        <authorList>
            <person name="Zhang W.-L."/>
            <person name="Chen W.-C."/>
            <person name="Lai M.-C."/>
            <person name="Chen S.-C."/>
        </authorList>
    </citation>
    <scope>NUCLEOTIDE SEQUENCE [LARGE SCALE GENOMIC DNA]</scope>
    <source>
        <strain evidence="6 7">CWC-04</strain>
    </source>
</reference>
<accession>A0AAP2W7V3</accession>
<dbReference type="AlphaFoldDB" id="A0AAP2W7V3"/>
<dbReference type="GO" id="GO:0005524">
    <property type="term" value="F:ATP binding"/>
    <property type="evidence" value="ECO:0007669"/>
    <property type="project" value="UniProtKB-UniRule"/>
</dbReference>
<keyword evidence="7" id="KW-1185">Reference proteome</keyword>
<dbReference type="InterPro" id="IPR016677">
    <property type="entry name" value="UCP016817_carboligase"/>
</dbReference>
<evidence type="ECO:0000256" key="4">
    <source>
        <dbReference type="PROSITE-ProRule" id="PRU00409"/>
    </source>
</evidence>
<dbReference type="InterPro" id="IPR003806">
    <property type="entry name" value="ATP-grasp_PylC-type"/>
</dbReference>
<evidence type="ECO:0000256" key="3">
    <source>
        <dbReference type="ARBA" id="ARBA00022840"/>
    </source>
</evidence>
<keyword evidence="3 4" id="KW-0067">ATP-binding</keyword>
<dbReference type="EMBL" id="PGCK01000009">
    <property type="protein sequence ID" value="MCD1295619.1"/>
    <property type="molecule type" value="Genomic_DNA"/>
</dbReference>
<protein>
    <submittedName>
        <fullName evidence="6">ATP-binding protein</fullName>
    </submittedName>
</protein>
<dbReference type="InterPro" id="IPR011761">
    <property type="entry name" value="ATP-grasp"/>
</dbReference>
<dbReference type="GO" id="GO:0005829">
    <property type="term" value="C:cytosol"/>
    <property type="evidence" value="ECO:0007669"/>
    <property type="project" value="TreeGrafter"/>
</dbReference>
<dbReference type="Proteomes" id="UP001320159">
    <property type="component" value="Unassembled WGS sequence"/>
</dbReference>
<dbReference type="RefSeq" id="WP_230742475.1">
    <property type="nucleotide sequence ID" value="NZ_PGCK01000009.1"/>
</dbReference>
<dbReference type="PROSITE" id="PS50975">
    <property type="entry name" value="ATP_GRASP"/>
    <property type="match status" value="1"/>
</dbReference>